<feature type="domain" description="Regulator of nucleoside diphosphate kinase N-terminal" evidence="2">
    <location>
        <begin position="14"/>
        <end position="54"/>
    </location>
</feature>
<dbReference type="RefSeq" id="WP_007121310.1">
    <property type="nucleotide sequence ID" value="NZ_ABID01000042.1"/>
</dbReference>
<feature type="domain" description="Transcription elongation factor GreA/GreB C-terminal" evidence="1">
    <location>
        <begin position="61"/>
        <end position="135"/>
    </location>
</feature>
<keyword evidence="3" id="KW-0648">Protein biosynthesis</keyword>
<organism evidence="3 4">
    <name type="scientific">Sulfitobacter indolifex HEL-45</name>
    <dbReference type="NCBI Taxonomy" id="391624"/>
    <lineage>
        <taxon>Bacteria</taxon>
        <taxon>Pseudomonadati</taxon>
        <taxon>Pseudomonadota</taxon>
        <taxon>Alphaproteobacteria</taxon>
        <taxon>Rhodobacterales</taxon>
        <taxon>Roseobacteraceae</taxon>
        <taxon>Sulfitobacter</taxon>
    </lineage>
</organism>
<dbReference type="Gene3D" id="1.10.286.20">
    <property type="match status" value="1"/>
</dbReference>
<dbReference type="PANTHER" id="PTHR30437:SF5">
    <property type="entry name" value="REGULATOR OF NUCLEOSIDE DIPHOSPHATE KINASE"/>
    <property type="match status" value="1"/>
</dbReference>
<comment type="caution">
    <text evidence="3">The sequence shown here is derived from an EMBL/GenBank/DDBJ whole genome shotgun (WGS) entry which is preliminary data.</text>
</comment>
<sequence>MSTSSKPRRSPRKPKIVLSSTRLAELEALSEGMMRRNPELAEQLVEELGRARIVTPQRLRADVVDLGREVTYHDEATGKDHTVTLVLPQTADISNGLVSVMTPIGVALIGLAEGAVFHWETREGQRRELKILKVAPFEEETLQSA</sequence>
<dbReference type="SUPFAM" id="SSF54534">
    <property type="entry name" value="FKBP-like"/>
    <property type="match status" value="1"/>
</dbReference>
<dbReference type="Proteomes" id="UP000003257">
    <property type="component" value="Unassembled WGS sequence"/>
</dbReference>
<dbReference type="InterPro" id="IPR029462">
    <property type="entry name" value="Rnk_N"/>
</dbReference>
<name>A0ABM9X0X9_9RHOB</name>
<reference evidence="3 4" key="1">
    <citation type="submission" date="2007-11" db="EMBL/GenBank/DDBJ databases">
        <authorList>
            <person name="Wagner-Dobler I."/>
            <person name="Ferriera S."/>
            <person name="Johnson J."/>
            <person name="Kravitz S."/>
            <person name="Beeson K."/>
            <person name="Sutton G."/>
            <person name="Rogers Y.-H."/>
            <person name="Friedman R."/>
            <person name="Frazier M."/>
            <person name="Venter J.C."/>
        </authorList>
    </citation>
    <scope>NUCLEOTIDE SEQUENCE [LARGE SCALE GENOMIC DNA]</scope>
    <source>
        <strain evidence="3 4">HEL-45</strain>
    </source>
</reference>
<gene>
    <name evidence="3" type="ORF">OIHEL45_20761</name>
</gene>
<dbReference type="Gene3D" id="3.10.50.30">
    <property type="entry name" value="Transcription elongation factor, GreA/GreB, C-terminal domain"/>
    <property type="match status" value="1"/>
</dbReference>
<dbReference type="GO" id="GO:0003746">
    <property type="term" value="F:translation elongation factor activity"/>
    <property type="evidence" value="ECO:0007669"/>
    <property type="project" value="UniProtKB-KW"/>
</dbReference>
<proteinExistence type="predicted"/>
<dbReference type="InterPro" id="IPR001437">
    <property type="entry name" value="Tscrpt_elong_fac_GreA/B_C"/>
</dbReference>
<dbReference type="InterPro" id="IPR036953">
    <property type="entry name" value="GreA/GreB_C_sf"/>
</dbReference>
<keyword evidence="4" id="KW-1185">Reference proteome</keyword>
<keyword evidence="3" id="KW-0251">Elongation factor</keyword>
<dbReference type="Pfam" id="PF01272">
    <property type="entry name" value="GreA_GreB"/>
    <property type="match status" value="1"/>
</dbReference>
<protein>
    <submittedName>
        <fullName evidence="3">GreA/GreB family elongation factor</fullName>
    </submittedName>
</protein>
<evidence type="ECO:0000313" key="4">
    <source>
        <dbReference type="Proteomes" id="UP000003257"/>
    </source>
</evidence>
<dbReference type="NCBIfam" id="NF004396">
    <property type="entry name" value="PRK05753.1"/>
    <property type="match status" value="1"/>
</dbReference>
<dbReference type="PANTHER" id="PTHR30437">
    <property type="entry name" value="TRANSCRIPTION ELONGATION FACTOR GREA"/>
    <property type="match status" value="1"/>
</dbReference>
<evidence type="ECO:0000259" key="1">
    <source>
        <dbReference type="Pfam" id="PF01272"/>
    </source>
</evidence>
<accession>A0ABM9X0X9</accession>
<dbReference type="InterPro" id="IPR023459">
    <property type="entry name" value="Tscrpt_elong_fac_GreA/B_fam"/>
</dbReference>
<dbReference type="Pfam" id="PF14760">
    <property type="entry name" value="Rnk_N"/>
    <property type="match status" value="1"/>
</dbReference>
<evidence type="ECO:0000313" key="3">
    <source>
        <dbReference type="EMBL" id="EDQ03120.1"/>
    </source>
</evidence>
<dbReference type="EMBL" id="ABID01000042">
    <property type="protein sequence ID" value="EDQ03120.1"/>
    <property type="molecule type" value="Genomic_DNA"/>
</dbReference>
<evidence type="ECO:0000259" key="2">
    <source>
        <dbReference type="Pfam" id="PF14760"/>
    </source>
</evidence>